<keyword evidence="2" id="KW-0963">Cytoplasm</keyword>
<feature type="region of interest" description="Disordered" evidence="5">
    <location>
        <begin position="359"/>
        <end position="388"/>
    </location>
</feature>
<reference evidence="7 8" key="1">
    <citation type="submission" date="2015-08" db="EMBL/GenBank/DDBJ databases">
        <title>The genome of the Asian arowana (Scleropages formosus).</title>
        <authorList>
            <person name="Tan M.H."/>
            <person name="Gan H.M."/>
            <person name="Croft L.J."/>
            <person name="Austin C.M."/>
        </authorList>
    </citation>
    <scope>NUCLEOTIDE SEQUENCE [LARGE SCALE GENOMIC DNA]</scope>
    <source>
        <strain evidence="7">Aro1</strain>
    </source>
</reference>
<comment type="caution">
    <text evidence="7">The sequence shown here is derived from an EMBL/GenBank/DDBJ whole genome shotgun (WGS) entry which is preliminary data.</text>
</comment>
<dbReference type="FunFam" id="1.10.950.10:FF:000001">
    <property type="entry name" value="actin-binding LIM protein 1 isoform X2"/>
    <property type="match status" value="1"/>
</dbReference>
<feature type="region of interest" description="Disordered" evidence="5">
    <location>
        <begin position="105"/>
        <end position="132"/>
    </location>
</feature>
<evidence type="ECO:0000256" key="3">
    <source>
        <dbReference type="ARBA" id="ARBA00022553"/>
    </source>
</evidence>
<proteinExistence type="predicted"/>
<dbReference type="PANTHER" id="PTHR24213:SF17">
    <property type="entry name" value="DEMATIN"/>
    <property type="match status" value="1"/>
</dbReference>
<sequence>MGETNSLACLVARVEAAGMELKETARVELQQAVKLRNSYTREHEVLPIGIDVLVLTRLLLVSSQARMDNQVIGYKDLAAIPKDKAILEVERPDLMTYEPHFSFSSLERNNRTRSRERSMSPHSISPPPSPEIFASKEHRELSEQGSPGGSLMGSTTQIRKVSTAKNPLQHFHRPDNGTNPYRKPPIYKHDGAVSVLHGKHIEDLIIESSKFPAAQPPDPNQPSKIETEYWPCPPSLATMETEWRRRVQKKDEEAEEEEDNEDLLERARKRQEEELSKIQSNLGKLILKEERERAGPIRRKTRSLPDRTPVPLGVCVCETFVEKMKCSSMAARCPSSNAFKSTSLPACSRGGLTRLQSADFASSDSDKGRPGVQNGESQRGRMDRGNSLPSMLEQKIYPYEMLIVNPRGRSKLPPGVDRTRLERHLAPEEFQHLFGMTIEEFDRLSLWKRNDLKKRISLF</sequence>
<dbReference type="AlphaFoldDB" id="A0A0P7UCU8"/>
<evidence type="ECO:0000313" key="7">
    <source>
        <dbReference type="EMBL" id="KPP65546.1"/>
    </source>
</evidence>
<dbReference type="InterPro" id="IPR003128">
    <property type="entry name" value="Villin_headpiece"/>
</dbReference>
<dbReference type="GO" id="GO:0051015">
    <property type="term" value="F:actin filament binding"/>
    <property type="evidence" value="ECO:0007669"/>
    <property type="project" value="TreeGrafter"/>
</dbReference>
<gene>
    <name evidence="7" type="ORF">Z043_116028</name>
</gene>
<dbReference type="Gene3D" id="1.10.950.10">
    <property type="entry name" value="Villin headpiece domain"/>
    <property type="match status" value="1"/>
</dbReference>
<keyword evidence="3" id="KW-0597">Phosphoprotein</keyword>
<dbReference type="SUPFAM" id="SSF47050">
    <property type="entry name" value="VHP, Villin headpiece domain"/>
    <property type="match status" value="1"/>
</dbReference>
<dbReference type="GO" id="GO:0015629">
    <property type="term" value="C:actin cytoskeleton"/>
    <property type="evidence" value="ECO:0007669"/>
    <property type="project" value="TreeGrafter"/>
</dbReference>
<dbReference type="EMBL" id="JARO02006238">
    <property type="protein sequence ID" value="KPP65546.1"/>
    <property type="molecule type" value="Genomic_DNA"/>
</dbReference>
<dbReference type="InterPro" id="IPR051618">
    <property type="entry name" value="Actin-binding_LIM"/>
</dbReference>
<feature type="region of interest" description="Disordered" evidence="5">
    <location>
        <begin position="209"/>
        <end position="263"/>
    </location>
</feature>
<protein>
    <submittedName>
        <fullName evidence="7">Dematin-like</fullName>
    </submittedName>
</protein>
<feature type="region of interest" description="Disordered" evidence="5">
    <location>
        <begin position="164"/>
        <end position="183"/>
    </location>
</feature>
<dbReference type="PANTHER" id="PTHR24213">
    <property type="entry name" value="ACTIN-BINDING LIM PROTEIN"/>
    <property type="match status" value="1"/>
</dbReference>
<dbReference type="Pfam" id="PF16182">
    <property type="entry name" value="AbLIM_anchor"/>
    <property type="match status" value="1"/>
</dbReference>
<evidence type="ECO:0000256" key="2">
    <source>
        <dbReference type="ARBA" id="ARBA00022490"/>
    </source>
</evidence>
<dbReference type="GO" id="GO:0005886">
    <property type="term" value="C:plasma membrane"/>
    <property type="evidence" value="ECO:0007669"/>
    <property type="project" value="TreeGrafter"/>
</dbReference>
<dbReference type="GO" id="GO:0051017">
    <property type="term" value="P:actin filament bundle assembly"/>
    <property type="evidence" value="ECO:0007669"/>
    <property type="project" value="TreeGrafter"/>
</dbReference>
<dbReference type="GO" id="GO:0030032">
    <property type="term" value="P:lamellipodium assembly"/>
    <property type="evidence" value="ECO:0007669"/>
    <property type="project" value="TreeGrafter"/>
</dbReference>
<organism evidence="7 8">
    <name type="scientific">Scleropages formosus</name>
    <name type="common">Asian bonytongue</name>
    <name type="synonym">Osteoglossum formosum</name>
    <dbReference type="NCBI Taxonomy" id="113540"/>
    <lineage>
        <taxon>Eukaryota</taxon>
        <taxon>Metazoa</taxon>
        <taxon>Chordata</taxon>
        <taxon>Craniata</taxon>
        <taxon>Vertebrata</taxon>
        <taxon>Euteleostomi</taxon>
        <taxon>Actinopterygii</taxon>
        <taxon>Neopterygii</taxon>
        <taxon>Teleostei</taxon>
        <taxon>Osteoglossocephala</taxon>
        <taxon>Osteoglossomorpha</taxon>
        <taxon>Osteoglossiformes</taxon>
        <taxon>Osteoglossidae</taxon>
        <taxon>Scleropages</taxon>
    </lineage>
</organism>
<feature type="compositionally biased region" description="Basic and acidic residues" evidence="5">
    <location>
        <begin position="108"/>
        <end position="119"/>
    </location>
</feature>
<dbReference type="SMART" id="SM00153">
    <property type="entry name" value="VHP"/>
    <property type="match status" value="1"/>
</dbReference>
<feature type="compositionally biased region" description="Basic and acidic residues" evidence="5">
    <location>
        <begin position="241"/>
        <end position="252"/>
    </location>
</feature>
<dbReference type="Pfam" id="PF02209">
    <property type="entry name" value="VHP"/>
    <property type="match status" value="1"/>
</dbReference>
<evidence type="ECO:0000313" key="8">
    <source>
        <dbReference type="Proteomes" id="UP000034805"/>
    </source>
</evidence>
<dbReference type="STRING" id="113540.ENSSFOP00015024557"/>
<name>A0A0P7UCU8_SCLFO</name>
<evidence type="ECO:0000256" key="5">
    <source>
        <dbReference type="SAM" id="MobiDB-lite"/>
    </source>
</evidence>
<dbReference type="PROSITE" id="PS51089">
    <property type="entry name" value="HP"/>
    <property type="match status" value="1"/>
</dbReference>
<keyword evidence="4" id="KW-0677">Repeat</keyword>
<feature type="domain" description="HP" evidence="6">
    <location>
        <begin position="391"/>
        <end position="459"/>
    </location>
</feature>
<accession>A0A0P7UCU8</accession>
<dbReference type="Proteomes" id="UP000034805">
    <property type="component" value="Unassembled WGS sequence"/>
</dbReference>
<evidence type="ECO:0000256" key="1">
    <source>
        <dbReference type="ARBA" id="ARBA00004496"/>
    </source>
</evidence>
<comment type="subcellular location">
    <subcellularLocation>
        <location evidence="1">Cytoplasm</location>
    </subcellularLocation>
</comment>
<evidence type="ECO:0000256" key="4">
    <source>
        <dbReference type="ARBA" id="ARBA00022737"/>
    </source>
</evidence>
<dbReference type="InterPro" id="IPR032402">
    <property type="entry name" value="AbLIM_anchor"/>
</dbReference>
<feature type="compositionally biased region" description="Acidic residues" evidence="5">
    <location>
        <begin position="253"/>
        <end position="262"/>
    </location>
</feature>
<dbReference type="GO" id="GO:0005737">
    <property type="term" value="C:cytoplasm"/>
    <property type="evidence" value="ECO:0007669"/>
    <property type="project" value="UniProtKB-SubCell"/>
</dbReference>
<evidence type="ECO:0000259" key="6">
    <source>
        <dbReference type="PROSITE" id="PS51089"/>
    </source>
</evidence>
<dbReference type="InterPro" id="IPR036886">
    <property type="entry name" value="Villin_headpiece_dom_sf"/>
</dbReference>